<reference evidence="1" key="1">
    <citation type="journal article" date="2019" name="PLoS Negl. Trop. Dis.">
        <title>Revisiting the worldwide diversity of Leptospira species in the environment.</title>
        <authorList>
            <person name="Vincent A.T."/>
            <person name="Schiettekatte O."/>
            <person name="Bourhy P."/>
            <person name="Veyrier F.J."/>
            <person name="Picardeau M."/>
        </authorList>
    </citation>
    <scope>NUCLEOTIDE SEQUENCE [LARGE SCALE GENOMIC DNA]</scope>
    <source>
        <strain evidence="1">SSS9</strain>
    </source>
</reference>
<name>A0A4R9G6D9_9LEPT</name>
<comment type="caution">
    <text evidence="1">The sequence shown here is derived from an EMBL/GenBank/DDBJ whole genome shotgun (WGS) entry which is preliminary data.</text>
</comment>
<proteinExistence type="predicted"/>
<dbReference type="OrthoDB" id="342667at2"/>
<accession>A0A4R9G6D9</accession>
<sequence>MAACLKNPIRAKKKSPDLFSFLLVFAFITTSCLSLQKKEMASSSDTIVLFYLKKSPETPLFLEPDTWLPIASTVLTGAALDATDKTEFISRWQKLFKFTGIPETGVISRDPVRILTEEETAQLGELLFKAEADIPDGLPHAYQVIIKREDPIRPGLRIRRTVFYIRNRADGLILEFSEIGQVLDFQTPYSFREWTLVPVMKPETSTRNAIYLPEIRPEGLDFLVFPSGQTQEANRISVKPGFWTSQVLKDTTNEPKKSYPKTVEDRLKTLKELLDKKLISKPEYEKKKAEILKDL</sequence>
<dbReference type="EMBL" id="RQEP01000005">
    <property type="protein sequence ID" value="TGK07074.1"/>
    <property type="molecule type" value="Genomic_DNA"/>
</dbReference>
<dbReference type="NCBIfam" id="NF047484">
    <property type="entry name" value="LA1326_LA4305"/>
    <property type="match status" value="1"/>
</dbReference>
<dbReference type="Proteomes" id="UP000297453">
    <property type="component" value="Unassembled WGS sequence"/>
</dbReference>
<organism evidence="1 2">
    <name type="scientific">Leptospira semungkisensis</name>
    <dbReference type="NCBI Taxonomy" id="2484985"/>
    <lineage>
        <taxon>Bacteria</taxon>
        <taxon>Pseudomonadati</taxon>
        <taxon>Spirochaetota</taxon>
        <taxon>Spirochaetia</taxon>
        <taxon>Leptospirales</taxon>
        <taxon>Leptospiraceae</taxon>
        <taxon>Leptospira</taxon>
    </lineage>
</organism>
<keyword evidence="2" id="KW-1185">Reference proteome</keyword>
<evidence type="ECO:0000313" key="2">
    <source>
        <dbReference type="Proteomes" id="UP000297453"/>
    </source>
</evidence>
<evidence type="ECO:0000313" key="1">
    <source>
        <dbReference type="EMBL" id="TGK07074.1"/>
    </source>
</evidence>
<gene>
    <name evidence="1" type="ORF">EHO59_02890</name>
</gene>
<dbReference type="RefSeq" id="WP_135584562.1">
    <property type="nucleotide sequence ID" value="NZ_RQEP01000005.1"/>
</dbReference>
<protein>
    <submittedName>
        <fullName evidence="1">SHOCT domain-containing protein</fullName>
    </submittedName>
</protein>
<dbReference type="AlphaFoldDB" id="A0A4R9G6D9"/>
<dbReference type="PROSITE" id="PS51257">
    <property type="entry name" value="PROKAR_LIPOPROTEIN"/>
    <property type="match status" value="1"/>
</dbReference>